<dbReference type="AlphaFoldDB" id="A0A7W8NT80"/>
<dbReference type="EMBL" id="BNAJ01000014">
    <property type="protein sequence ID" value="GHF60577.1"/>
    <property type="molecule type" value="Genomic_DNA"/>
</dbReference>
<dbReference type="Proteomes" id="UP000539473">
    <property type="component" value="Unassembled WGS sequence"/>
</dbReference>
<sequence>MATPPHHAVPGPGLTMPGMTPSRTRTMILPVASCPVKGESRFLDGDRPWIVRRLRVLPDGRVQVTLTR</sequence>
<comment type="caution">
    <text evidence="2">The sequence shown here is derived from an EMBL/GenBank/DDBJ whole genome shotgun (WGS) entry which is preliminary data.</text>
</comment>
<evidence type="ECO:0000313" key="2">
    <source>
        <dbReference type="EMBL" id="MBB5378813.1"/>
    </source>
</evidence>
<dbReference type="RefSeq" id="WP_184115591.1">
    <property type="nucleotide sequence ID" value="NZ_BNAJ01000014.1"/>
</dbReference>
<gene>
    <name evidence="1" type="ORF">GCM10017781_40980</name>
    <name evidence="2" type="ORF">HNQ07_004320</name>
</gene>
<reference evidence="1" key="1">
    <citation type="journal article" date="2014" name="Int. J. Syst. Evol. Microbiol.">
        <title>Complete genome of a new Firmicutes species belonging to the dominant human colonic microbiota ('Ruminococcus bicirculans') reveals two chromosomes and a selective capacity to utilize plant glucans.</title>
        <authorList>
            <consortium name="NISC Comparative Sequencing Program"/>
            <person name="Wegmann U."/>
            <person name="Louis P."/>
            <person name="Goesmann A."/>
            <person name="Henrissat B."/>
            <person name="Duncan S.H."/>
            <person name="Flint H.J."/>
        </authorList>
    </citation>
    <scope>NUCLEOTIDE SEQUENCE</scope>
    <source>
        <strain evidence="1">CGMCC 1.18437</strain>
    </source>
</reference>
<reference evidence="2 3" key="3">
    <citation type="submission" date="2020-08" db="EMBL/GenBank/DDBJ databases">
        <title>Genomic Encyclopedia of Type Strains, Phase IV (KMG-IV): sequencing the most valuable type-strain genomes for metagenomic binning, comparative biology and taxonomic classification.</title>
        <authorList>
            <person name="Goeker M."/>
        </authorList>
    </citation>
    <scope>NUCLEOTIDE SEQUENCE [LARGE SCALE GENOMIC DNA]</scope>
    <source>
        <strain evidence="2 3">DSM 27521</strain>
    </source>
</reference>
<reference evidence="4" key="2">
    <citation type="journal article" date="2019" name="Int. J. Syst. Evol. Microbiol.">
        <title>The Global Catalogue of Microorganisms (GCM) 10K type strain sequencing project: providing services to taxonomists for standard genome sequencing and annotation.</title>
        <authorList>
            <consortium name="The Broad Institute Genomics Platform"/>
            <consortium name="The Broad Institute Genome Sequencing Center for Infectious Disease"/>
            <person name="Wu L."/>
            <person name="Ma J."/>
        </authorList>
    </citation>
    <scope>NUCLEOTIDE SEQUENCE [LARGE SCALE GENOMIC DNA]</scope>
    <source>
        <strain evidence="4">CGMCC 1.18437</strain>
    </source>
</reference>
<accession>A0A7W8NT80</accession>
<evidence type="ECO:0000313" key="3">
    <source>
        <dbReference type="Proteomes" id="UP000539473"/>
    </source>
</evidence>
<proteinExistence type="predicted"/>
<dbReference type="EMBL" id="JACHFK010000015">
    <property type="protein sequence ID" value="MBB5378813.1"/>
    <property type="molecule type" value="Genomic_DNA"/>
</dbReference>
<evidence type="ECO:0000313" key="1">
    <source>
        <dbReference type="EMBL" id="GHF60577.1"/>
    </source>
</evidence>
<organism evidence="2 3">
    <name type="scientific">Deinococcus metalli</name>
    <dbReference type="NCBI Taxonomy" id="1141878"/>
    <lineage>
        <taxon>Bacteria</taxon>
        <taxon>Thermotogati</taxon>
        <taxon>Deinococcota</taxon>
        <taxon>Deinococci</taxon>
        <taxon>Deinococcales</taxon>
        <taxon>Deinococcaceae</taxon>
        <taxon>Deinococcus</taxon>
    </lineage>
</organism>
<dbReference type="Proteomes" id="UP000619376">
    <property type="component" value="Unassembled WGS sequence"/>
</dbReference>
<reference evidence="1" key="4">
    <citation type="submission" date="2024-05" db="EMBL/GenBank/DDBJ databases">
        <authorList>
            <person name="Sun Q."/>
            <person name="Zhou Y."/>
        </authorList>
    </citation>
    <scope>NUCLEOTIDE SEQUENCE</scope>
    <source>
        <strain evidence="1">CGMCC 1.18437</strain>
    </source>
</reference>
<keyword evidence="4" id="KW-1185">Reference proteome</keyword>
<name>A0A7W8NT80_9DEIO</name>
<protein>
    <submittedName>
        <fullName evidence="2">Uncharacterized protein</fullName>
    </submittedName>
</protein>
<evidence type="ECO:0000313" key="4">
    <source>
        <dbReference type="Proteomes" id="UP000619376"/>
    </source>
</evidence>